<accession>A0A915IKL9</accession>
<proteinExistence type="predicted"/>
<evidence type="ECO:0000313" key="1">
    <source>
        <dbReference type="Proteomes" id="UP000887565"/>
    </source>
</evidence>
<organism evidence="1 2">
    <name type="scientific">Romanomermis culicivorax</name>
    <name type="common">Nematode worm</name>
    <dbReference type="NCBI Taxonomy" id="13658"/>
    <lineage>
        <taxon>Eukaryota</taxon>
        <taxon>Metazoa</taxon>
        <taxon>Ecdysozoa</taxon>
        <taxon>Nematoda</taxon>
        <taxon>Enoplea</taxon>
        <taxon>Dorylaimia</taxon>
        <taxon>Mermithida</taxon>
        <taxon>Mermithoidea</taxon>
        <taxon>Mermithidae</taxon>
        <taxon>Romanomermis</taxon>
    </lineage>
</organism>
<keyword evidence="1" id="KW-1185">Reference proteome</keyword>
<dbReference type="WBParaSite" id="nRc.2.0.1.t14556-RA">
    <property type="protein sequence ID" value="nRc.2.0.1.t14556-RA"/>
    <property type="gene ID" value="nRc.2.0.1.g14556"/>
</dbReference>
<sequence length="197" mass="21815">MQVNVIEIKIDETNYPSNPHSSFHLYLRLFSHIDFHKPFSFPVPIYTYPLPTTASVHALTAEELLGCPILASYHKPSDDDLLETPIFNLNIAKLWANVLPLSPTSPSALVDLTVLGTSINKFLKHMQHHWQDYPPALHTQITEILMLAPATTTAVPQQMPLGQMALIVAQSAPQPTVAHPPLTVQMDVQQQPSTSTA</sequence>
<dbReference type="AlphaFoldDB" id="A0A915IKL9"/>
<name>A0A915IKL9_ROMCU</name>
<protein>
    <submittedName>
        <fullName evidence="2">Uncharacterized protein</fullName>
    </submittedName>
</protein>
<reference evidence="2" key="1">
    <citation type="submission" date="2022-11" db="UniProtKB">
        <authorList>
            <consortium name="WormBaseParasite"/>
        </authorList>
    </citation>
    <scope>IDENTIFICATION</scope>
</reference>
<evidence type="ECO:0000313" key="2">
    <source>
        <dbReference type="WBParaSite" id="nRc.2.0.1.t14556-RA"/>
    </source>
</evidence>
<dbReference type="Proteomes" id="UP000887565">
    <property type="component" value="Unplaced"/>
</dbReference>